<organism evidence="1 2">
    <name type="scientific">Melia azedarach</name>
    <name type="common">Chinaberry tree</name>
    <dbReference type="NCBI Taxonomy" id="155640"/>
    <lineage>
        <taxon>Eukaryota</taxon>
        <taxon>Viridiplantae</taxon>
        <taxon>Streptophyta</taxon>
        <taxon>Embryophyta</taxon>
        <taxon>Tracheophyta</taxon>
        <taxon>Spermatophyta</taxon>
        <taxon>Magnoliopsida</taxon>
        <taxon>eudicotyledons</taxon>
        <taxon>Gunneridae</taxon>
        <taxon>Pentapetalae</taxon>
        <taxon>rosids</taxon>
        <taxon>malvids</taxon>
        <taxon>Sapindales</taxon>
        <taxon>Meliaceae</taxon>
        <taxon>Melia</taxon>
    </lineage>
</organism>
<gene>
    <name evidence="1" type="ORF">OWV82_023668</name>
</gene>
<proteinExistence type="predicted"/>
<dbReference type="Proteomes" id="UP001164539">
    <property type="component" value="Chromosome 13"/>
</dbReference>
<protein>
    <submittedName>
        <fullName evidence="1">Agamous-like MADS-box protein</fullName>
    </submittedName>
</protein>
<reference evidence="1 2" key="1">
    <citation type="journal article" date="2023" name="Science">
        <title>Complex scaffold remodeling in plant triterpene biosynthesis.</title>
        <authorList>
            <person name="De La Pena R."/>
            <person name="Hodgson H."/>
            <person name="Liu J.C."/>
            <person name="Stephenson M.J."/>
            <person name="Martin A.C."/>
            <person name="Owen C."/>
            <person name="Harkess A."/>
            <person name="Leebens-Mack J."/>
            <person name="Jimenez L.E."/>
            <person name="Osbourn A."/>
            <person name="Sattely E.S."/>
        </authorList>
    </citation>
    <scope>NUCLEOTIDE SEQUENCE [LARGE SCALE GENOMIC DNA]</scope>
    <source>
        <strain evidence="2">cv. JPN11</strain>
        <tissue evidence="1">Leaf</tissue>
    </source>
</reference>
<evidence type="ECO:0000313" key="2">
    <source>
        <dbReference type="Proteomes" id="UP001164539"/>
    </source>
</evidence>
<comment type="caution">
    <text evidence="1">The sequence shown here is derived from an EMBL/GenBank/DDBJ whole genome shotgun (WGS) entry which is preliminary data.</text>
</comment>
<sequence length="183" mass="20729">MGRRKIEMKMVKDSNSRQVTFSKRRNGLFKKANELATLCAAQVAIVVFSPGGKPFSFGHPSVDSVAQRFLNQYSEQNPAEAYNYVDPRQQARVEKLSQQLTDLLQELHVEKKRGEALDRDIKANAMFRNKNSIDDLNLDELLKMKASLEVLRENLKGRVNEMEASASLLLLKQGTGEDDDDDQ</sequence>
<keyword evidence="2" id="KW-1185">Reference proteome</keyword>
<name>A0ACC1WX68_MELAZ</name>
<dbReference type="EMBL" id="CM051406">
    <property type="protein sequence ID" value="KAJ4703825.1"/>
    <property type="molecule type" value="Genomic_DNA"/>
</dbReference>
<evidence type="ECO:0000313" key="1">
    <source>
        <dbReference type="EMBL" id="KAJ4703825.1"/>
    </source>
</evidence>
<accession>A0ACC1WX68</accession>